<evidence type="ECO:0000256" key="4">
    <source>
        <dbReference type="ARBA" id="ARBA00023015"/>
    </source>
</evidence>
<keyword evidence="5" id="KW-0238">DNA-binding</keyword>
<keyword evidence="2" id="KW-0678">Repressor</keyword>
<evidence type="ECO:0000256" key="1">
    <source>
        <dbReference type="ARBA" id="ARBA00007957"/>
    </source>
</evidence>
<dbReference type="AlphaFoldDB" id="A0A285RES1"/>
<dbReference type="GO" id="GO:0003700">
    <property type="term" value="F:DNA-binding transcription factor activity"/>
    <property type="evidence" value="ECO:0007669"/>
    <property type="project" value="InterPro"/>
</dbReference>
<name>A0A285RES1_9RHOB</name>
<keyword evidence="6" id="KW-0804">Transcription</keyword>
<accession>A0A285RES1</accession>
<keyword evidence="3 7" id="KW-0862">Zinc</keyword>
<sequence length="179" mass="19118">MAGKDPDPVRCLPEGGSEAGNAFAQHDHAHCAGEVLARARAEAERRGLRVTPVRQRVLEILLEAHRAMGAYEVLDRLAAEGFGNQPPVAYRALEFLVEAGLAHRVQRLNAFAACMHPGEAHAPVFLICRDCDTVAEAAAAPLRAALDSLAGGLGFTVERASFEAVGLCPACREKLEERA</sequence>
<evidence type="ECO:0000256" key="3">
    <source>
        <dbReference type="ARBA" id="ARBA00022833"/>
    </source>
</evidence>
<dbReference type="GO" id="GO:0045892">
    <property type="term" value="P:negative regulation of DNA-templated transcription"/>
    <property type="evidence" value="ECO:0007669"/>
    <property type="project" value="TreeGrafter"/>
</dbReference>
<dbReference type="GO" id="GO:0005829">
    <property type="term" value="C:cytosol"/>
    <property type="evidence" value="ECO:0007669"/>
    <property type="project" value="TreeGrafter"/>
</dbReference>
<dbReference type="OrthoDB" id="9801127at2"/>
<keyword evidence="9" id="KW-1185">Reference proteome</keyword>
<proteinExistence type="inferred from homology"/>
<dbReference type="SUPFAM" id="SSF46785">
    <property type="entry name" value="Winged helix' DNA-binding domain"/>
    <property type="match status" value="1"/>
</dbReference>
<dbReference type="InterPro" id="IPR036390">
    <property type="entry name" value="WH_DNA-bd_sf"/>
</dbReference>
<dbReference type="Pfam" id="PF01475">
    <property type="entry name" value="FUR"/>
    <property type="match status" value="1"/>
</dbReference>
<dbReference type="Gene3D" id="3.30.1490.190">
    <property type="match status" value="1"/>
</dbReference>
<keyword evidence="7" id="KW-0479">Metal-binding</keyword>
<feature type="binding site" evidence="7">
    <location>
        <position position="168"/>
    </location>
    <ligand>
        <name>Zn(2+)</name>
        <dbReference type="ChEBI" id="CHEBI:29105"/>
    </ligand>
</feature>
<evidence type="ECO:0000256" key="5">
    <source>
        <dbReference type="ARBA" id="ARBA00023125"/>
    </source>
</evidence>
<evidence type="ECO:0000256" key="2">
    <source>
        <dbReference type="ARBA" id="ARBA00022491"/>
    </source>
</evidence>
<dbReference type="InterPro" id="IPR002481">
    <property type="entry name" value="FUR"/>
</dbReference>
<feature type="binding site" evidence="7">
    <location>
        <position position="131"/>
    </location>
    <ligand>
        <name>Zn(2+)</name>
        <dbReference type="ChEBI" id="CHEBI:29105"/>
    </ligand>
</feature>
<keyword evidence="4" id="KW-0805">Transcription regulation</keyword>
<comment type="cofactor">
    <cofactor evidence="7">
        <name>Zn(2+)</name>
        <dbReference type="ChEBI" id="CHEBI:29105"/>
    </cofactor>
    <text evidence="7">Binds 1 zinc ion per subunit.</text>
</comment>
<dbReference type="Gene3D" id="1.10.10.10">
    <property type="entry name" value="Winged helix-like DNA-binding domain superfamily/Winged helix DNA-binding domain"/>
    <property type="match status" value="1"/>
</dbReference>
<dbReference type="InterPro" id="IPR043135">
    <property type="entry name" value="Fur_C"/>
</dbReference>
<dbReference type="GO" id="GO:0000976">
    <property type="term" value="F:transcription cis-regulatory region binding"/>
    <property type="evidence" value="ECO:0007669"/>
    <property type="project" value="TreeGrafter"/>
</dbReference>
<dbReference type="InterPro" id="IPR036388">
    <property type="entry name" value="WH-like_DNA-bd_sf"/>
</dbReference>
<comment type="similarity">
    <text evidence="1">Belongs to the Fur family.</text>
</comment>
<reference evidence="9" key="1">
    <citation type="submission" date="2017-08" db="EMBL/GenBank/DDBJ databases">
        <authorList>
            <person name="Varghese N."/>
            <person name="Submissions S."/>
        </authorList>
    </citation>
    <scope>NUCLEOTIDE SEQUENCE [LARGE SCALE GENOMIC DNA]</scope>
    <source>
        <strain evidence="9">JA276</strain>
    </source>
</reference>
<evidence type="ECO:0000256" key="7">
    <source>
        <dbReference type="PIRSR" id="PIRSR602481-1"/>
    </source>
</evidence>
<feature type="binding site" evidence="7">
    <location>
        <position position="128"/>
    </location>
    <ligand>
        <name>Zn(2+)</name>
        <dbReference type="ChEBI" id="CHEBI:29105"/>
    </ligand>
</feature>
<dbReference type="EMBL" id="OBMT01000001">
    <property type="protein sequence ID" value="SOB92561.1"/>
    <property type="molecule type" value="Genomic_DNA"/>
</dbReference>
<evidence type="ECO:0000313" key="9">
    <source>
        <dbReference type="Proteomes" id="UP000219111"/>
    </source>
</evidence>
<gene>
    <name evidence="8" type="ORF">SAMN05877831_10125</name>
</gene>
<feature type="binding site" evidence="7">
    <location>
        <position position="171"/>
    </location>
    <ligand>
        <name>Zn(2+)</name>
        <dbReference type="ChEBI" id="CHEBI:29105"/>
    </ligand>
</feature>
<protein>
    <submittedName>
        <fullName evidence="8">Fur family zinc uptake transcriptional regulator</fullName>
    </submittedName>
</protein>
<evidence type="ECO:0000256" key="6">
    <source>
        <dbReference type="ARBA" id="ARBA00023163"/>
    </source>
</evidence>
<organism evidence="8 9">
    <name type="scientific">Rhodobacter maris</name>
    <dbReference type="NCBI Taxonomy" id="446682"/>
    <lineage>
        <taxon>Bacteria</taxon>
        <taxon>Pseudomonadati</taxon>
        <taxon>Pseudomonadota</taxon>
        <taxon>Alphaproteobacteria</taxon>
        <taxon>Rhodobacterales</taxon>
        <taxon>Rhodobacter group</taxon>
        <taxon>Rhodobacter</taxon>
    </lineage>
</organism>
<dbReference type="GO" id="GO:0008270">
    <property type="term" value="F:zinc ion binding"/>
    <property type="evidence" value="ECO:0007669"/>
    <property type="project" value="TreeGrafter"/>
</dbReference>
<dbReference type="GO" id="GO:1900376">
    <property type="term" value="P:regulation of secondary metabolite biosynthetic process"/>
    <property type="evidence" value="ECO:0007669"/>
    <property type="project" value="TreeGrafter"/>
</dbReference>
<dbReference type="RefSeq" id="WP_097068092.1">
    <property type="nucleotide sequence ID" value="NZ_OBMT01000001.1"/>
</dbReference>
<evidence type="ECO:0000313" key="8">
    <source>
        <dbReference type="EMBL" id="SOB92561.1"/>
    </source>
</evidence>
<dbReference type="PANTHER" id="PTHR33202:SF6">
    <property type="entry name" value="ZINC UPTAKE REGULATION PROTEIN"/>
    <property type="match status" value="1"/>
</dbReference>
<dbReference type="PANTHER" id="PTHR33202">
    <property type="entry name" value="ZINC UPTAKE REGULATION PROTEIN"/>
    <property type="match status" value="1"/>
</dbReference>
<dbReference type="Proteomes" id="UP000219111">
    <property type="component" value="Unassembled WGS sequence"/>
</dbReference>